<evidence type="ECO:0000256" key="4">
    <source>
        <dbReference type="ARBA" id="ARBA00023239"/>
    </source>
</evidence>
<evidence type="ECO:0000256" key="6">
    <source>
        <dbReference type="ARBA" id="ARBA00037589"/>
    </source>
</evidence>
<accession>A0A318JCH4</accession>
<comment type="catalytic activity">
    <reaction evidence="8 9">
        <text>hydroxymethylbilane = uroporphyrinogen III + H2O</text>
        <dbReference type="Rhea" id="RHEA:18965"/>
        <dbReference type="ChEBI" id="CHEBI:15377"/>
        <dbReference type="ChEBI" id="CHEBI:57308"/>
        <dbReference type="ChEBI" id="CHEBI:57845"/>
        <dbReference type="EC" id="4.2.1.75"/>
    </reaction>
</comment>
<comment type="similarity">
    <text evidence="2 9">Belongs to the uroporphyrinogen-III synthase family.</text>
</comment>
<reference evidence="11 12" key="1">
    <citation type="submission" date="2018-05" db="EMBL/GenBank/DDBJ databases">
        <title>Genomic Encyclopedia of Type Strains, Phase IV (KMG-IV): sequencing the most valuable type-strain genomes for metagenomic binning, comparative biology and taxonomic classification.</title>
        <authorList>
            <person name="Goeker M."/>
        </authorList>
    </citation>
    <scope>NUCLEOTIDE SEQUENCE [LARGE SCALE GENOMIC DNA]</scope>
    <source>
        <strain evidence="11 12">DSM 19792</strain>
    </source>
</reference>
<dbReference type="InterPro" id="IPR039793">
    <property type="entry name" value="UROS/Hem4"/>
</dbReference>
<keyword evidence="5 9" id="KW-0627">Porphyrin biosynthesis</keyword>
<evidence type="ECO:0000259" key="10">
    <source>
        <dbReference type="Pfam" id="PF02602"/>
    </source>
</evidence>
<dbReference type="PANTHER" id="PTHR38042:SF1">
    <property type="entry name" value="UROPORPHYRINOGEN-III SYNTHASE, CHLOROPLASTIC"/>
    <property type="match status" value="1"/>
</dbReference>
<dbReference type="AlphaFoldDB" id="A0A318JCH4"/>
<evidence type="ECO:0000256" key="1">
    <source>
        <dbReference type="ARBA" id="ARBA00004772"/>
    </source>
</evidence>
<evidence type="ECO:0000256" key="7">
    <source>
        <dbReference type="ARBA" id="ARBA00040167"/>
    </source>
</evidence>
<sequence>MQNQNVTQHAHARQVVLTRPWAQAQDFARQVQAMGRAVAHFPLLEIEALEDNTALIEQLGRLQDYALIAFVSPNAIDAFFRHLTSLPPELTFAVMGEGSRTKLAEYGVNDQTATVLRPRNVRKTDSETLLAELDLDALRGQKVLIVRGESGRELLADALRAHGIEVVQVAAYRRVKPTLNDENEKHLAQLLENQNDWIITSSEALRNLCDYVAGLNLIDGVAKMQRQHLLVPHSRIEETAKSLGFLSITLTASGDEQLLVALQSRL</sequence>
<name>A0A318JCH4_9BURK</name>
<feature type="domain" description="Tetrapyrrole biosynthesis uroporphyrinogen III synthase" evidence="10">
    <location>
        <begin position="26"/>
        <end position="245"/>
    </location>
</feature>
<evidence type="ECO:0000256" key="8">
    <source>
        <dbReference type="ARBA" id="ARBA00048617"/>
    </source>
</evidence>
<dbReference type="Gene3D" id="3.40.50.10090">
    <property type="match status" value="2"/>
</dbReference>
<dbReference type="InterPro" id="IPR036108">
    <property type="entry name" value="4pyrrol_syn_uPrphyn_synt_sf"/>
</dbReference>
<dbReference type="GO" id="GO:0004852">
    <property type="term" value="F:uroporphyrinogen-III synthase activity"/>
    <property type="evidence" value="ECO:0007669"/>
    <property type="project" value="UniProtKB-UniRule"/>
</dbReference>
<dbReference type="UniPathway" id="UPA00251">
    <property type="reaction ID" value="UER00320"/>
</dbReference>
<dbReference type="EC" id="4.2.1.75" evidence="3 9"/>
<dbReference type="EMBL" id="QJKB01000001">
    <property type="protein sequence ID" value="PXX46611.1"/>
    <property type="molecule type" value="Genomic_DNA"/>
</dbReference>
<evidence type="ECO:0000256" key="3">
    <source>
        <dbReference type="ARBA" id="ARBA00013109"/>
    </source>
</evidence>
<comment type="pathway">
    <text evidence="1 9">Porphyrin-containing compound metabolism; protoporphyrin-IX biosynthesis; coproporphyrinogen-III from 5-aminolevulinate: step 3/4.</text>
</comment>
<dbReference type="RefSeq" id="WP_110253078.1">
    <property type="nucleotide sequence ID" value="NZ_QJKB01000001.1"/>
</dbReference>
<evidence type="ECO:0000313" key="11">
    <source>
        <dbReference type="EMBL" id="PXX46611.1"/>
    </source>
</evidence>
<evidence type="ECO:0000256" key="2">
    <source>
        <dbReference type="ARBA" id="ARBA00008133"/>
    </source>
</evidence>
<dbReference type="SUPFAM" id="SSF69618">
    <property type="entry name" value="HemD-like"/>
    <property type="match status" value="1"/>
</dbReference>
<evidence type="ECO:0000313" key="12">
    <source>
        <dbReference type="Proteomes" id="UP000247792"/>
    </source>
</evidence>
<keyword evidence="4 9" id="KW-0456">Lyase</keyword>
<dbReference type="Proteomes" id="UP000247792">
    <property type="component" value="Unassembled WGS sequence"/>
</dbReference>
<comment type="caution">
    <text evidence="11">The sequence shown here is derived from an EMBL/GenBank/DDBJ whole genome shotgun (WGS) entry which is preliminary data.</text>
</comment>
<gene>
    <name evidence="11" type="ORF">DFR42_101183</name>
</gene>
<dbReference type="OrthoDB" id="9787650at2"/>
<proteinExistence type="inferred from homology"/>
<dbReference type="CDD" id="cd06578">
    <property type="entry name" value="HemD"/>
    <property type="match status" value="1"/>
</dbReference>
<evidence type="ECO:0000256" key="9">
    <source>
        <dbReference type="RuleBase" id="RU366031"/>
    </source>
</evidence>
<comment type="function">
    <text evidence="6 9">Catalyzes cyclization of the linear tetrapyrrole, hydroxymethylbilane, to the macrocyclic uroporphyrinogen III.</text>
</comment>
<evidence type="ECO:0000256" key="5">
    <source>
        <dbReference type="ARBA" id="ARBA00023244"/>
    </source>
</evidence>
<keyword evidence="12" id="KW-1185">Reference proteome</keyword>
<dbReference type="Pfam" id="PF02602">
    <property type="entry name" value="HEM4"/>
    <property type="match status" value="1"/>
</dbReference>
<dbReference type="GO" id="GO:0006782">
    <property type="term" value="P:protoporphyrinogen IX biosynthetic process"/>
    <property type="evidence" value="ECO:0007669"/>
    <property type="project" value="UniProtKB-UniRule"/>
</dbReference>
<dbReference type="PANTHER" id="PTHR38042">
    <property type="entry name" value="UROPORPHYRINOGEN-III SYNTHASE, CHLOROPLASTIC"/>
    <property type="match status" value="1"/>
</dbReference>
<organism evidence="11 12">
    <name type="scientific">Undibacterium pigrum</name>
    <dbReference type="NCBI Taxonomy" id="401470"/>
    <lineage>
        <taxon>Bacteria</taxon>
        <taxon>Pseudomonadati</taxon>
        <taxon>Pseudomonadota</taxon>
        <taxon>Betaproteobacteria</taxon>
        <taxon>Burkholderiales</taxon>
        <taxon>Oxalobacteraceae</taxon>
        <taxon>Undibacterium</taxon>
    </lineage>
</organism>
<dbReference type="InterPro" id="IPR003754">
    <property type="entry name" value="4pyrrol_synth_uPrphyn_synth"/>
</dbReference>
<protein>
    <recommendedName>
        <fullName evidence="7 9">Uroporphyrinogen-III synthase</fullName>
        <ecNumber evidence="3 9">4.2.1.75</ecNumber>
    </recommendedName>
</protein>
<dbReference type="GO" id="GO:0006780">
    <property type="term" value="P:uroporphyrinogen III biosynthetic process"/>
    <property type="evidence" value="ECO:0007669"/>
    <property type="project" value="UniProtKB-UniRule"/>
</dbReference>